<dbReference type="InterPro" id="IPR000485">
    <property type="entry name" value="AsnC-type_HTH_dom"/>
</dbReference>
<keyword evidence="2" id="KW-0238">DNA-binding</keyword>
<dbReference type="InterPro" id="IPR019887">
    <property type="entry name" value="Tscrpt_reg_AsnC/Lrp_C"/>
</dbReference>
<dbReference type="EMBL" id="JBBKZT010000014">
    <property type="protein sequence ID" value="MEJ8850338.1"/>
    <property type="molecule type" value="Genomic_DNA"/>
</dbReference>
<dbReference type="Gene3D" id="1.10.10.10">
    <property type="entry name" value="Winged helix-like DNA-binding domain superfamily/Winged helix DNA-binding domain"/>
    <property type="match status" value="1"/>
</dbReference>
<keyword evidence="1" id="KW-0805">Transcription regulation</keyword>
<dbReference type="InterPro" id="IPR036388">
    <property type="entry name" value="WH-like_DNA-bd_sf"/>
</dbReference>
<dbReference type="Pfam" id="PF13412">
    <property type="entry name" value="HTH_24"/>
    <property type="match status" value="1"/>
</dbReference>
<protein>
    <submittedName>
        <fullName evidence="5">Lrp/AsnC family transcriptional regulator</fullName>
    </submittedName>
</protein>
<dbReference type="RefSeq" id="WP_340345710.1">
    <property type="nucleotide sequence ID" value="NZ_JBBKZT010000014.1"/>
</dbReference>
<gene>
    <name evidence="5" type="ORF">WKW82_27125</name>
</gene>
<name>A0ABU8WS29_9BURK</name>
<evidence type="ECO:0000256" key="2">
    <source>
        <dbReference type="ARBA" id="ARBA00023125"/>
    </source>
</evidence>
<dbReference type="InterPro" id="IPR011008">
    <property type="entry name" value="Dimeric_a/b-barrel"/>
</dbReference>
<dbReference type="Gene3D" id="3.30.70.920">
    <property type="match status" value="1"/>
</dbReference>
<dbReference type="SUPFAM" id="SSF46785">
    <property type="entry name" value="Winged helix' DNA-binding domain"/>
    <property type="match status" value="1"/>
</dbReference>
<dbReference type="Proteomes" id="UP001385892">
    <property type="component" value="Unassembled WGS sequence"/>
</dbReference>
<dbReference type="PRINTS" id="PR00033">
    <property type="entry name" value="HTHASNC"/>
</dbReference>
<dbReference type="PANTHER" id="PTHR30154">
    <property type="entry name" value="LEUCINE-RESPONSIVE REGULATORY PROTEIN"/>
    <property type="match status" value="1"/>
</dbReference>
<keyword evidence="3" id="KW-0804">Transcription</keyword>
<dbReference type="PANTHER" id="PTHR30154:SF34">
    <property type="entry name" value="TRANSCRIPTIONAL REGULATOR AZLB"/>
    <property type="match status" value="1"/>
</dbReference>
<accession>A0ABU8WS29</accession>
<dbReference type="InterPro" id="IPR011991">
    <property type="entry name" value="ArsR-like_HTH"/>
</dbReference>
<evidence type="ECO:0000256" key="1">
    <source>
        <dbReference type="ARBA" id="ARBA00023015"/>
    </source>
</evidence>
<dbReference type="SMART" id="SM00344">
    <property type="entry name" value="HTH_ASNC"/>
    <property type="match status" value="1"/>
</dbReference>
<dbReference type="SUPFAM" id="SSF54909">
    <property type="entry name" value="Dimeric alpha+beta barrel"/>
    <property type="match status" value="1"/>
</dbReference>
<keyword evidence="6" id="KW-1185">Reference proteome</keyword>
<evidence type="ECO:0000256" key="3">
    <source>
        <dbReference type="ARBA" id="ARBA00023163"/>
    </source>
</evidence>
<dbReference type="PROSITE" id="PS50956">
    <property type="entry name" value="HTH_ASNC_2"/>
    <property type="match status" value="1"/>
</dbReference>
<evidence type="ECO:0000259" key="4">
    <source>
        <dbReference type="PROSITE" id="PS50956"/>
    </source>
</evidence>
<sequence>MNDDLIPLDNHSLQILNELQRDARQTVQQIADKVGLSSTPCWRRIKEMEASGVIRGYTVVVDREKVGLNLAAVTEVNLDRHHESKVRDFEKAVEASPQIVRCVAATGPADYILTVLVPDIKHYEKFLHTTLFEQAGVTHVRSSIVLREVKNEGSLPIDLGSPSRQRGAR</sequence>
<proteinExistence type="predicted"/>
<dbReference type="InterPro" id="IPR019888">
    <property type="entry name" value="Tscrpt_reg_AsnC-like"/>
</dbReference>
<organism evidence="5 6">
    <name type="scientific">Variovorax rhizosphaerae</name>
    <dbReference type="NCBI Taxonomy" id="1836200"/>
    <lineage>
        <taxon>Bacteria</taxon>
        <taxon>Pseudomonadati</taxon>
        <taxon>Pseudomonadota</taxon>
        <taxon>Betaproteobacteria</taxon>
        <taxon>Burkholderiales</taxon>
        <taxon>Comamonadaceae</taxon>
        <taxon>Variovorax</taxon>
    </lineage>
</organism>
<dbReference type="PROSITE" id="PS00519">
    <property type="entry name" value="HTH_ASNC_1"/>
    <property type="match status" value="1"/>
</dbReference>
<comment type="caution">
    <text evidence="5">The sequence shown here is derived from an EMBL/GenBank/DDBJ whole genome shotgun (WGS) entry which is preliminary data.</text>
</comment>
<dbReference type="InterPro" id="IPR036390">
    <property type="entry name" value="WH_DNA-bd_sf"/>
</dbReference>
<feature type="domain" description="HTH asnC-type" evidence="4">
    <location>
        <begin position="8"/>
        <end position="69"/>
    </location>
</feature>
<dbReference type="InterPro" id="IPR019885">
    <property type="entry name" value="Tscrpt_reg_HTH_AsnC-type_CS"/>
</dbReference>
<dbReference type="CDD" id="cd00090">
    <property type="entry name" value="HTH_ARSR"/>
    <property type="match status" value="1"/>
</dbReference>
<dbReference type="Pfam" id="PF01037">
    <property type="entry name" value="AsnC_trans_reg"/>
    <property type="match status" value="1"/>
</dbReference>
<evidence type="ECO:0000313" key="6">
    <source>
        <dbReference type="Proteomes" id="UP001385892"/>
    </source>
</evidence>
<reference evidence="5 6" key="1">
    <citation type="submission" date="2024-03" db="EMBL/GenBank/DDBJ databases">
        <title>Novel species of the genus Variovorax.</title>
        <authorList>
            <person name="Liu Q."/>
            <person name="Xin Y.-H."/>
        </authorList>
    </citation>
    <scope>NUCLEOTIDE SEQUENCE [LARGE SCALE GENOMIC DNA]</scope>
    <source>
        <strain evidence="5 6">KACC 18900</strain>
    </source>
</reference>
<evidence type="ECO:0000313" key="5">
    <source>
        <dbReference type="EMBL" id="MEJ8850338.1"/>
    </source>
</evidence>